<evidence type="ECO:0000256" key="3">
    <source>
        <dbReference type="ARBA" id="ARBA00017057"/>
    </source>
</evidence>
<keyword evidence="6 9" id="KW-1133">Transmembrane helix</keyword>
<comment type="similarity">
    <text evidence="2 9">Belongs to the SPCS2 family.</text>
</comment>
<feature type="region of interest" description="Disordered" evidence="10">
    <location>
        <begin position="1"/>
        <end position="21"/>
    </location>
</feature>
<dbReference type="InterPro" id="IPR009582">
    <property type="entry name" value="Spc2/SPCS2"/>
</dbReference>
<sequence length="203" mass="22829">MASKRTPDAGDVASADNDADKPVKVDKWDGSAVRNALDDAVKKIMTEKYKYVENHRLTDGRLAICTVAVGAAMFALLRDYLYPFPESRCVLIGCVLSYFFLMGVLTLYTSFLEKGIFLVAVQKDPSGLDPDSVWTVSSSLKRFDDVYHLQLQYRDGKTRATREAKLDKSIALWFDEAGNLLFDAFEPQLCKLHNSLLSEKKEK</sequence>
<dbReference type="GO" id="GO:0008233">
    <property type="term" value="F:peptidase activity"/>
    <property type="evidence" value="ECO:0007669"/>
    <property type="project" value="UniProtKB-UniRule"/>
</dbReference>
<feature type="transmembrane region" description="Helical" evidence="9">
    <location>
        <begin position="89"/>
        <end position="108"/>
    </location>
</feature>
<keyword evidence="7 9" id="KW-0472">Membrane</keyword>
<evidence type="ECO:0000256" key="1">
    <source>
        <dbReference type="ARBA" id="ARBA00004477"/>
    </source>
</evidence>
<dbReference type="PANTHER" id="PTHR13085">
    <property type="entry name" value="MICROSOMAL SIGNAL PEPTIDASE 25 KDA SUBUNIT"/>
    <property type="match status" value="1"/>
</dbReference>
<evidence type="ECO:0000256" key="10">
    <source>
        <dbReference type="SAM" id="MobiDB-lite"/>
    </source>
</evidence>
<evidence type="ECO:0000256" key="5">
    <source>
        <dbReference type="ARBA" id="ARBA00022824"/>
    </source>
</evidence>
<protein>
    <recommendedName>
        <fullName evidence="3 9">Signal peptidase complex subunit 2</fullName>
    </recommendedName>
</protein>
<dbReference type="Pfam" id="PF06703">
    <property type="entry name" value="SPC25"/>
    <property type="match status" value="1"/>
</dbReference>
<dbReference type="AlphaFoldDB" id="A0A0K8RKY0"/>
<proteinExistence type="evidence at transcript level"/>
<evidence type="ECO:0000256" key="2">
    <source>
        <dbReference type="ARBA" id="ARBA00007324"/>
    </source>
</evidence>
<dbReference type="GO" id="GO:0005787">
    <property type="term" value="C:signal peptidase complex"/>
    <property type="evidence" value="ECO:0007669"/>
    <property type="project" value="UniProtKB-UniRule"/>
</dbReference>
<evidence type="ECO:0000256" key="4">
    <source>
        <dbReference type="ARBA" id="ARBA00022692"/>
    </source>
</evidence>
<evidence type="ECO:0000256" key="9">
    <source>
        <dbReference type="RuleBase" id="RU368033"/>
    </source>
</evidence>
<evidence type="ECO:0000313" key="11">
    <source>
        <dbReference type="EMBL" id="JAA71731.1"/>
    </source>
</evidence>
<name>A0A0K8RKY0_IXORI</name>
<organism evidence="11">
    <name type="scientific">Ixodes ricinus</name>
    <name type="common">Common tick</name>
    <name type="synonym">Acarus ricinus</name>
    <dbReference type="NCBI Taxonomy" id="34613"/>
    <lineage>
        <taxon>Eukaryota</taxon>
        <taxon>Metazoa</taxon>
        <taxon>Ecdysozoa</taxon>
        <taxon>Arthropoda</taxon>
        <taxon>Chelicerata</taxon>
        <taxon>Arachnida</taxon>
        <taxon>Acari</taxon>
        <taxon>Parasitiformes</taxon>
        <taxon>Ixodida</taxon>
        <taxon>Ixodoidea</taxon>
        <taxon>Ixodidae</taxon>
        <taxon>Ixodinae</taxon>
        <taxon>Ixodes</taxon>
    </lineage>
</organism>
<keyword evidence="4 9" id="KW-0812">Transmembrane</keyword>
<evidence type="ECO:0000256" key="6">
    <source>
        <dbReference type="ARBA" id="ARBA00022989"/>
    </source>
</evidence>
<comment type="subcellular location">
    <subcellularLocation>
        <location evidence="1 9">Endoplasmic reticulum membrane</location>
        <topology evidence="1 9">Multi-pass membrane protein</topology>
    </subcellularLocation>
</comment>
<dbReference type="GO" id="GO:0006465">
    <property type="term" value="P:signal peptide processing"/>
    <property type="evidence" value="ECO:0007669"/>
    <property type="project" value="UniProtKB-UniRule"/>
</dbReference>
<comment type="function">
    <text evidence="8 9">Component of the signal peptidase complex (SPC) which catalyzes the cleavage of N-terminal signal sequences from nascent proteins as they are translocated into the lumen of the endoplasmic reticulum. Enhances the enzymatic activity of SPC and facilitates the interactions between different components of the translocation site.</text>
</comment>
<evidence type="ECO:0000256" key="7">
    <source>
        <dbReference type="ARBA" id="ARBA00023136"/>
    </source>
</evidence>
<accession>A0A0K8RKY0</accession>
<evidence type="ECO:0000256" key="8">
    <source>
        <dbReference type="ARBA" id="ARBA00045608"/>
    </source>
</evidence>
<dbReference type="PANTHER" id="PTHR13085:SF0">
    <property type="entry name" value="SIGNAL PEPTIDASE COMPLEX SUBUNIT 2"/>
    <property type="match status" value="1"/>
</dbReference>
<dbReference type="EMBL" id="GADI01002077">
    <property type="protein sequence ID" value="JAA71731.1"/>
    <property type="molecule type" value="mRNA"/>
</dbReference>
<feature type="transmembrane region" description="Helical" evidence="9">
    <location>
        <begin position="60"/>
        <end position="77"/>
    </location>
</feature>
<dbReference type="GO" id="GO:0045047">
    <property type="term" value="P:protein targeting to ER"/>
    <property type="evidence" value="ECO:0007669"/>
    <property type="project" value="TreeGrafter"/>
</dbReference>
<reference evidence="11" key="1">
    <citation type="submission" date="2012-12" db="EMBL/GenBank/DDBJ databases">
        <title>Identification and characterization of a phenylalanine ammonia-lyase gene family in Isatis indigotica Fort.</title>
        <authorList>
            <person name="Liu Q."/>
            <person name="Chen J."/>
            <person name="Zhou X."/>
            <person name="Di P."/>
            <person name="Xiao Y."/>
            <person name="Xuan H."/>
            <person name="Zhang L."/>
            <person name="Chen W."/>
        </authorList>
    </citation>
    <scope>NUCLEOTIDE SEQUENCE</scope>
    <source>
        <tissue evidence="11">Salivary gland</tissue>
    </source>
</reference>
<keyword evidence="5 9" id="KW-0256">Endoplasmic reticulum</keyword>